<dbReference type="Gene3D" id="2.130.10.10">
    <property type="entry name" value="YVTN repeat-like/Quinoprotein amine dehydrogenase"/>
    <property type="match status" value="1"/>
</dbReference>
<protein>
    <recommendedName>
        <fullName evidence="5">WD40 repeat protein</fullName>
    </recommendedName>
</protein>
<evidence type="ECO:0000256" key="1">
    <source>
        <dbReference type="SAM" id="MobiDB-lite"/>
    </source>
</evidence>
<dbReference type="EMBL" id="SLWR01000001">
    <property type="protein sequence ID" value="TCO51097.1"/>
    <property type="molecule type" value="Genomic_DNA"/>
</dbReference>
<accession>A0A4R2J043</accession>
<dbReference type="AlphaFoldDB" id="A0A4R2J043"/>
<comment type="caution">
    <text evidence="3">The sequence shown here is derived from an EMBL/GenBank/DDBJ whole genome shotgun (WGS) entry which is preliminary data.</text>
</comment>
<proteinExistence type="predicted"/>
<evidence type="ECO:0008006" key="5">
    <source>
        <dbReference type="Google" id="ProtNLM"/>
    </source>
</evidence>
<feature type="transmembrane region" description="Helical" evidence="2">
    <location>
        <begin position="40"/>
        <end position="59"/>
    </location>
</feature>
<keyword evidence="2" id="KW-1133">Transmembrane helix</keyword>
<name>A0A4R2J043_9ACTN</name>
<keyword evidence="2" id="KW-0812">Transmembrane</keyword>
<evidence type="ECO:0000313" key="3">
    <source>
        <dbReference type="EMBL" id="TCO51097.1"/>
    </source>
</evidence>
<sequence>MNDLETRLTDALEAAAGTVPDEAASAFQTPVRRRGLPARAWMVVAAAAVAAAVVVPLLVRQSAIGPTTTTCPAGAIASPPKASPSGGVPAGDPPRVPYLVDPRNGEPKYLQDGDVRVPLRIGQSFVSYGRVACGWVGVLGGGGDQVGHLLPDGTFQSYGESRGDGIALSPEGDRVAFITGSGSDTRMVVVSVADDRQVASVPADAQAALTGWNPDGVWYWDHGVKLWKPGADPITIDTNGGILAVWRTTNRMLFSDLSPRPFPCVSVVTLAAGNKLDEVMQERCGMLLRATLSPDGSILVTSDSRGKQNLLTTYDVQTGKSTTHTVPAGVTTRHKAVWEDAEHILIARTSTNSVETPAMRCNVLTGTCETLDTPDFAIDPGYR</sequence>
<evidence type="ECO:0000256" key="2">
    <source>
        <dbReference type="SAM" id="Phobius"/>
    </source>
</evidence>
<dbReference type="SUPFAM" id="SSF82171">
    <property type="entry name" value="DPP6 N-terminal domain-like"/>
    <property type="match status" value="1"/>
</dbReference>
<dbReference type="Proteomes" id="UP000295573">
    <property type="component" value="Unassembled WGS sequence"/>
</dbReference>
<keyword evidence="4" id="KW-1185">Reference proteome</keyword>
<gene>
    <name evidence="3" type="ORF">EV646_10179</name>
</gene>
<feature type="region of interest" description="Disordered" evidence="1">
    <location>
        <begin position="69"/>
        <end position="95"/>
    </location>
</feature>
<evidence type="ECO:0000313" key="4">
    <source>
        <dbReference type="Proteomes" id="UP000295573"/>
    </source>
</evidence>
<organism evidence="3 4">
    <name type="scientific">Kribbella antiqua</name>
    <dbReference type="NCBI Taxonomy" id="2512217"/>
    <lineage>
        <taxon>Bacteria</taxon>
        <taxon>Bacillati</taxon>
        <taxon>Actinomycetota</taxon>
        <taxon>Actinomycetes</taxon>
        <taxon>Propionibacteriales</taxon>
        <taxon>Kribbellaceae</taxon>
        <taxon>Kribbella</taxon>
    </lineage>
</organism>
<dbReference type="RefSeq" id="WP_132142727.1">
    <property type="nucleotide sequence ID" value="NZ_SLWR01000001.1"/>
</dbReference>
<keyword evidence="2" id="KW-0472">Membrane</keyword>
<dbReference type="InterPro" id="IPR015943">
    <property type="entry name" value="WD40/YVTN_repeat-like_dom_sf"/>
</dbReference>
<dbReference type="OrthoDB" id="3825276at2"/>
<reference evidence="3 4" key="1">
    <citation type="journal article" date="2015" name="Stand. Genomic Sci.">
        <title>Genomic Encyclopedia of Bacterial and Archaeal Type Strains, Phase III: the genomes of soil and plant-associated and newly described type strains.</title>
        <authorList>
            <person name="Whitman W.B."/>
            <person name="Woyke T."/>
            <person name="Klenk H.P."/>
            <person name="Zhou Y."/>
            <person name="Lilburn T.G."/>
            <person name="Beck B.J."/>
            <person name="De Vos P."/>
            <person name="Vandamme P."/>
            <person name="Eisen J.A."/>
            <person name="Garrity G."/>
            <person name="Hugenholtz P."/>
            <person name="Kyrpides N.C."/>
        </authorList>
    </citation>
    <scope>NUCLEOTIDE SEQUENCE [LARGE SCALE GENOMIC DNA]</scope>
    <source>
        <strain evidence="3 4">VKM Ac-2541</strain>
    </source>
</reference>